<organism evidence="2 3">
    <name type="scientific">Ascobolus immersus RN42</name>
    <dbReference type="NCBI Taxonomy" id="1160509"/>
    <lineage>
        <taxon>Eukaryota</taxon>
        <taxon>Fungi</taxon>
        <taxon>Dikarya</taxon>
        <taxon>Ascomycota</taxon>
        <taxon>Pezizomycotina</taxon>
        <taxon>Pezizomycetes</taxon>
        <taxon>Pezizales</taxon>
        <taxon>Ascobolaceae</taxon>
        <taxon>Ascobolus</taxon>
    </lineage>
</organism>
<reference evidence="2 3" key="1">
    <citation type="journal article" date="2018" name="Nat. Ecol. Evol.">
        <title>Pezizomycetes genomes reveal the molecular basis of ectomycorrhizal truffle lifestyle.</title>
        <authorList>
            <person name="Murat C."/>
            <person name="Payen T."/>
            <person name="Noel B."/>
            <person name="Kuo A."/>
            <person name="Morin E."/>
            <person name="Chen J."/>
            <person name="Kohler A."/>
            <person name="Krizsan K."/>
            <person name="Balestrini R."/>
            <person name="Da Silva C."/>
            <person name="Montanini B."/>
            <person name="Hainaut M."/>
            <person name="Levati E."/>
            <person name="Barry K.W."/>
            <person name="Belfiori B."/>
            <person name="Cichocki N."/>
            <person name="Clum A."/>
            <person name="Dockter R.B."/>
            <person name="Fauchery L."/>
            <person name="Guy J."/>
            <person name="Iotti M."/>
            <person name="Le Tacon F."/>
            <person name="Lindquist E.A."/>
            <person name="Lipzen A."/>
            <person name="Malagnac F."/>
            <person name="Mello A."/>
            <person name="Molinier V."/>
            <person name="Miyauchi S."/>
            <person name="Poulain J."/>
            <person name="Riccioni C."/>
            <person name="Rubini A."/>
            <person name="Sitrit Y."/>
            <person name="Splivallo R."/>
            <person name="Traeger S."/>
            <person name="Wang M."/>
            <person name="Zifcakova L."/>
            <person name="Wipf D."/>
            <person name="Zambonelli A."/>
            <person name="Paolocci F."/>
            <person name="Nowrousian M."/>
            <person name="Ottonello S."/>
            <person name="Baldrian P."/>
            <person name="Spatafora J.W."/>
            <person name="Henrissat B."/>
            <person name="Nagy L.G."/>
            <person name="Aury J.M."/>
            <person name="Wincker P."/>
            <person name="Grigoriev I.V."/>
            <person name="Bonfante P."/>
            <person name="Martin F.M."/>
        </authorList>
    </citation>
    <scope>NUCLEOTIDE SEQUENCE [LARGE SCALE GENOMIC DNA]</scope>
    <source>
        <strain evidence="2 3">RN42</strain>
    </source>
</reference>
<dbReference type="Pfam" id="PF02171">
    <property type="entry name" value="Piwi"/>
    <property type="match status" value="1"/>
</dbReference>
<proteinExistence type="predicted"/>
<evidence type="ECO:0000259" key="1">
    <source>
        <dbReference type="PROSITE" id="PS50822"/>
    </source>
</evidence>
<dbReference type="EMBL" id="ML119672">
    <property type="protein sequence ID" value="RPA82332.1"/>
    <property type="molecule type" value="Genomic_DNA"/>
</dbReference>
<dbReference type="InterPro" id="IPR012337">
    <property type="entry name" value="RNaseH-like_sf"/>
</dbReference>
<keyword evidence="3" id="KW-1185">Reference proteome</keyword>
<accession>A0A3N4I8C2</accession>
<gene>
    <name evidence="2" type="ORF">BJ508DRAFT_325603</name>
</gene>
<dbReference type="OrthoDB" id="10252740at2759"/>
<feature type="domain" description="Piwi" evidence="1">
    <location>
        <begin position="1"/>
        <end position="85"/>
    </location>
</feature>
<dbReference type="Gene3D" id="3.30.420.10">
    <property type="entry name" value="Ribonuclease H-like superfamily/Ribonuclease H"/>
    <property type="match status" value="1"/>
</dbReference>
<protein>
    <submittedName>
        <fullName evidence="2">Piwi-domain-containing protein</fullName>
    </submittedName>
</protein>
<dbReference type="InterPro" id="IPR036397">
    <property type="entry name" value="RNaseH_sf"/>
</dbReference>
<dbReference type="AlphaFoldDB" id="A0A3N4I8C2"/>
<dbReference type="SUPFAM" id="SSF53098">
    <property type="entry name" value="Ribonuclease H-like"/>
    <property type="match status" value="1"/>
</dbReference>
<dbReference type="PANTHER" id="PTHR22891">
    <property type="entry name" value="EUKARYOTIC TRANSLATION INITIATION FACTOR 2C"/>
    <property type="match status" value="1"/>
</dbReference>
<dbReference type="PROSITE" id="PS50822">
    <property type="entry name" value="PIWI"/>
    <property type="match status" value="1"/>
</dbReference>
<sequence length="85" mass="9840">MRSNMIKFIVRLLRSYRFHTNAIPERIMYFRDGVSEGQYAQIIAEELRDLKAACKTLEDTYNPLGRQVNGISLVVSGTRGVELRY</sequence>
<name>A0A3N4I8C2_ASCIM</name>
<evidence type="ECO:0000313" key="3">
    <source>
        <dbReference type="Proteomes" id="UP000275078"/>
    </source>
</evidence>
<dbReference type="InterPro" id="IPR003165">
    <property type="entry name" value="Piwi"/>
</dbReference>
<dbReference type="STRING" id="1160509.A0A3N4I8C2"/>
<evidence type="ECO:0000313" key="2">
    <source>
        <dbReference type="EMBL" id="RPA82332.1"/>
    </source>
</evidence>
<dbReference type="GO" id="GO:0003676">
    <property type="term" value="F:nucleic acid binding"/>
    <property type="evidence" value="ECO:0007669"/>
    <property type="project" value="InterPro"/>
</dbReference>
<dbReference type="Proteomes" id="UP000275078">
    <property type="component" value="Unassembled WGS sequence"/>
</dbReference>